<evidence type="ECO:0008006" key="4">
    <source>
        <dbReference type="Google" id="ProtNLM"/>
    </source>
</evidence>
<dbReference type="PANTHER" id="PTHR35333:SF3">
    <property type="entry name" value="BETA-LACTAMASE-TYPE TRANSPEPTIDASE FOLD CONTAINING PROTEIN"/>
    <property type="match status" value="1"/>
</dbReference>
<evidence type="ECO:0000256" key="1">
    <source>
        <dbReference type="SAM" id="MobiDB-lite"/>
    </source>
</evidence>
<dbReference type="Gene3D" id="3.40.710.10">
    <property type="entry name" value="DD-peptidase/beta-lactamase superfamily"/>
    <property type="match status" value="1"/>
</dbReference>
<gene>
    <name evidence="2" type="ORF">VSH64_38990</name>
</gene>
<dbReference type="RefSeq" id="WP_326567759.1">
    <property type="nucleotide sequence ID" value="NZ_CP142149.1"/>
</dbReference>
<evidence type="ECO:0000313" key="2">
    <source>
        <dbReference type="EMBL" id="WSE28761.1"/>
    </source>
</evidence>
<protein>
    <recommendedName>
        <fullName evidence="4">Serine hydrolase</fullName>
    </recommendedName>
</protein>
<feature type="region of interest" description="Disordered" evidence="1">
    <location>
        <begin position="42"/>
        <end position="86"/>
    </location>
</feature>
<organism evidence="2 3">
    <name type="scientific">Amycolatopsis rhabdoformis</name>
    <dbReference type="NCBI Taxonomy" id="1448059"/>
    <lineage>
        <taxon>Bacteria</taxon>
        <taxon>Bacillati</taxon>
        <taxon>Actinomycetota</taxon>
        <taxon>Actinomycetes</taxon>
        <taxon>Pseudonocardiales</taxon>
        <taxon>Pseudonocardiaceae</taxon>
        <taxon>Amycolatopsis</taxon>
    </lineage>
</organism>
<evidence type="ECO:0000313" key="3">
    <source>
        <dbReference type="Proteomes" id="UP001330812"/>
    </source>
</evidence>
<keyword evidence="3" id="KW-1185">Reference proteome</keyword>
<accession>A0ABZ1I488</accession>
<sequence length="312" mass="32566">MRKVNILFLVGLCLGALVALVFVVAEPARHIVTALGPTPVAAAGSTDTSVSAPPPTSTPPSRTSGSPKTTPSSSAGKPSVDKTGQGDRTAALESLVPQGHVSAVVYDRTTGATTLSVNADRAYTSASLVKLLIAVAALENGNPAGTVKEMLSRSDDTTASTLWVANGETKIVTDAIRTMGLKETHAPTSPGRWGDTEITANDITRIYQYLLTDAPATVRTTILAGLHSATEFGADGFRQYFGIPDAAGPGNFAVKQGWSCCRPTRMLHTSGLVNGDRYIVTVLTEQPQSVDYDMASDQVTAVVKDLLPLLGK</sequence>
<dbReference type="SUPFAM" id="SSF56601">
    <property type="entry name" value="beta-lactamase/transpeptidase-like"/>
    <property type="match status" value="1"/>
</dbReference>
<feature type="compositionally biased region" description="Low complexity" evidence="1">
    <location>
        <begin position="59"/>
        <end position="78"/>
    </location>
</feature>
<dbReference type="InterPro" id="IPR012338">
    <property type="entry name" value="Beta-lactam/transpept-like"/>
</dbReference>
<reference evidence="2 3" key="1">
    <citation type="journal article" date="2015" name="Int. J. Syst. Evol. Microbiol.">
        <title>Amycolatopsis rhabdoformis sp. nov., an actinomycete isolated from a tropical forest soil.</title>
        <authorList>
            <person name="Souza W.R."/>
            <person name="Silva R.E."/>
            <person name="Goodfellow M."/>
            <person name="Busarakam K."/>
            <person name="Figueiro F.S."/>
            <person name="Ferreira D."/>
            <person name="Rodrigues-Filho E."/>
            <person name="Moraes L.A.B."/>
            <person name="Zucchi T.D."/>
        </authorList>
    </citation>
    <scope>NUCLEOTIDE SEQUENCE [LARGE SCALE GENOMIC DNA]</scope>
    <source>
        <strain evidence="2 3">NCIMB 14900</strain>
    </source>
</reference>
<proteinExistence type="predicted"/>
<name>A0ABZ1I488_9PSEU</name>
<dbReference type="EMBL" id="CP142149">
    <property type="protein sequence ID" value="WSE28761.1"/>
    <property type="molecule type" value="Genomic_DNA"/>
</dbReference>
<dbReference type="PANTHER" id="PTHR35333">
    <property type="entry name" value="BETA-LACTAMASE"/>
    <property type="match status" value="1"/>
</dbReference>
<dbReference type="InterPro" id="IPR000871">
    <property type="entry name" value="Beta-lactam_class-A"/>
</dbReference>
<dbReference type="Proteomes" id="UP001330812">
    <property type="component" value="Chromosome"/>
</dbReference>